<dbReference type="Proteomes" id="UP000774958">
    <property type="component" value="Unassembled WGS sequence"/>
</dbReference>
<dbReference type="Proteomes" id="UP000058114">
    <property type="component" value="Chromosome"/>
</dbReference>
<dbReference type="SMART" id="SM00304">
    <property type="entry name" value="HAMP"/>
    <property type="match status" value="1"/>
</dbReference>
<name>A0A0S2SNX0_9GAMM</name>
<dbReference type="PROSITE" id="PS50885">
    <property type="entry name" value="HAMP"/>
    <property type="match status" value="1"/>
</dbReference>
<dbReference type="EMBL" id="CP013067">
    <property type="protein sequence ID" value="ALP43369.1"/>
    <property type="molecule type" value="Genomic_DNA"/>
</dbReference>
<evidence type="ECO:0000313" key="6">
    <source>
        <dbReference type="Proteomes" id="UP000058114"/>
    </source>
</evidence>
<dbReference type="InterPro" id="IPR000160">
    <property type="entry name" value="GGDEF_dom"/>
</dbReference>
<dbReference type="GO" id="GO:0016020">
    <property type="term" value="C:membrane"/>
    <property type="evidence" value="ECO:0007669"/>
    <property type="project" value="InterPro"/>
</dbReference>
<keyword evidence="5" id="KW-0548">Nucleotidyltransferase</keyword>
<dbReference type="GO" id="GO:0007165">
    <property type="term" value="P:signal transduction"/>
    <property type="evidence" value="ECO:0007669"/>
    <property type="project" value="InterPro"/>
</dbReference>
<dbReference type="SMART" id="SM00267">
    <property type="entry name" value="GGDEF"/>
    <property type="match status" value="1"/>
</dbReference>
<keyword evidence="1" id="KW-0812">Transmembrane</keyword>
<dbReference type="InterPro" id="IPR029787">
    <property type="entry name" value="Nucleotide_cyclase"/>
</dbReference>
<feature type="transmembrane region" description="Helical" evidence="1">
    <location>
        <begin position="20"/>
        <end position="38"/>
    </location>
</feature>
<feature type="domain" description="GGDEF" evidence="3">
    <location>
        <begin position="272"/>
        <end position="405"/>
    </location>
</feature>
<accession>A0A0S2SNX0</accession>
<dbReference type="EMBL" id="JAIRBT010000002">
    <property type="protein sequence ID" value="MBZ6065061.1"/>
    <property type="molecule type" value="Genomic_DNA"/>
</dbReference>
<keyword evidence="1" id="KW-1133">Transmembrane helix</keyword>
<dbReference type="Gene3D" id="3.30.70.270">
    <property type="match status" value="1"/>
</dbReference>
<evidence type="ECO:0000313" key="5">
    <source>
        <dbReference type="EMBL" id="MBZ6065061.1"/>
    </source>
</evidence>
<evidence type="ECO:0000256" key="1">
    <source>
        <dbReference type="SAM" id="Phobius"/>
    </source>
</evidence>
<evidence type="ECO:0000259" key="2">
    <source>
        <dbReference type="PROSITE" id="PS50885"/>
    </source>
</evidence>
<dbReference type="NCBIfam" id="TIGR00254">
    <property type="entry name" value="GGDEF"/>
    <property type="match status" value="1"/>
</dbReference>
<dbReference type="CDD" id="cd01949">
    <property type="entry name" value="GGDEF"/>
    <property type="match status" value="1"/>
</dbReference>
<reference evidence="6" key="1">
    <citation type="submission" date="2015-10" db="EMBL/GenBank/DDBJ databases">
        <title>Complete Genome Sequence of Aeromonas schubertii strain WL1483.</title>
        <authorList>
            <person name="Liu L."/>
        </authorList>
    </citation>
    <scope>NUCLEOTIDE SEQUENCE [LARGE SCALE GENOMIC DNA]</scope>
    <source>
        <strain evidence="6">WL1483</strain>
    </source>
</reference>
<organism evidence="4 6">
    <name type="scientific">Aeromonas schubertii</name>
    <dbReference type="NCBI Taxonomy" id="652"/>
    <lineage>
        <taxon>Bacteria</taxon>
        <taxon>Pseudomonadati</taxon>
        <taxon>Pseudomonadota</taxon>
        <taxon>Gammaproteobacteria</taxon>
        <taxon>Aeromonadales</taxon>
        <taxon>Aeromonadaceae</taxon>
        <taxon>Aeromonas</taxon>
    </lineage>
</organism>
<keyword evidence="7" id="KW-1185">Reference proteome</keyword>
<reference evidence="4 6" key="2">
    <citation type="journal article" date="2016" name="Genome Announc.">
        <title>Complete Genome Sequence of the Highly Virulent Aeromonas schubertii Strain WL1483, Isolated from Diseased Snakehead Fish (Channa argus) in China.</title>
        <authorList>
            <person name="Liu L."/>
            <person name="Li N."/>
            <person name="Zhang D."/>
            <person name="Fu X."/>
            <person name="Shi C."/>
            <person name="Lin Q."/>
            <person name="Hao G."/>
        </authorList>
    </citation>
    <scope>NUCLEOTIDE SEQUENCE [LARGE SCALE GENOMIC DNA]</scope>
    <source>
        <strain evidence="4 6">WL1483</strain>
    </source>
</reference>
<dbReference type="AlphaFoldDB" id="A0A0S2SNX0"/>
<gene>
    <name evidence="5" type="ORF">LA374_02365</name>
    <name evidence="4" type="ORF">WL1483_3950</name>
</gene>
<dbReference type="Pfam" id="PF00672">
    <property type="entry name" value="HAMP"/>
    <property type="match status" value="1"/>
</dbReference>
<dbReference type="PANTHER" id="PTHR46663">
    <property type="entry name" value="DIGUANYLATE CYCLASE DGCT-RELATED"/>
    <property type="match status" value="1"/>
</dbReference>
<dbReference type="InterPro" id="IPR033417">
    <property type="entry name" value="CHASE8"/>
</dbReference>
<dbReference type="RefSeq" id="WP_050665587.1">
    <property type="nucleotide sequence ID" value="NZ_CDDB01000028.1"/>
</dbReference>
<dbReference type="STRING" id="652.WL1483_3950"/>
<dbReference type="Pfam" id="PF17152">
    <property type="entry name" value="CHASE8"/>
    <property type="match status" value="1"/>
</dbReference>
<dbReference type="InterPro" id="IPR043128">
    <property type="entry name" value="Rev_trsase/Diguanyl_cyclase"/>
</dbReference>
<feature type="domain" description="HAMP" evidence="2">
    <location>
        <begin position="176"/>
        <end position="229"/>
    </location>
</feature>
<feature type="transmembrane region" description="Helical" evidence="1">
    <location>
        <begin position="145"/>
        <end position="170"/>
    </location>
</feature>
<dbReference type="Pfam" id="PF00990">
    <property type="entry name" value="GGDEF"/>
    <property type="match status" value="1"/>
</dbReference>
<sequence length="409" mass="46097">MQVRQTLRQMLHRGHLGGMLLAILLCGTGLTLFAIWALRGYAIHNAELVARAISYTVEAAVVFDDEAAARETLDSIARHEEIAMVRIRLPDGRLFTRWEHGQSQGDLGIERWFSRRLMPELIRVPVESNGRSIATVELTANGHTLLQFVMGVVLAVVACLLLSLQGAYWLTRHTLSRIMTPLRHLVSVLHRVRVEQDFTPRLPGSEIAELNALNEDVNALLGELERWQQWHEEVQADLRHQATHDPLTGLANRALFEERLTQSLLLCQRQQAPLGLLYIDCNLFKPINDTYGHAAGDAVLVAIAARLRVQLPPSALASRLGGDEFALLLPYFDEVALKQRIRMLHKGMEQPIALPDGQTLLATLSIGHSHCPPWDLDAERLMQQADEEMYRAKQEARAFDDVNEDEVRR</sequence>
<reference evidence="5 7" key="3">
    <citation type="submission" date="2021-09" db="EMBL/GenBank/DDBJ databases">
        <title>Aeromonas schubertii isolated from Asian sea bass.</title>
        <authorList>
            <person name="Pinpimai K."/>
        </authorList>
    </citation>
    <scope>NUCLEOTIDE SEQUENCE [LARGE SCALE GENOMIC DNA]</scope>
    <source>
        <strain evidence="5 7">CHULA2021a</strain>
    </source>
</reference>
<keyword evidence="5" id="KW-0808">Transferase</keyword>
<keyword evidence="1" id="KW-0472">Membrane</keyword>
<dbReference type="SUPFAM" id="SSF55073">
    <property type="entry name" value="Nucleotide cyclase"/>
    <property type="match status" value="1"/>
</dbReference>
<dbReference type="OrthoDB" id="9812260at2"/>
<dbReference type="GO" id="GO:0052621">
    <property type="term" value="F:diguanylate cyclase activity"/>
    <property type="evidence" value="ECO:0007669"/>
    <property type="project" value="UniProtKB-EC"/>
</dbReference>
<evidence type="ECO:0000259" key="3">
    <source>
        <dbReference type="PROSITE" id="PS50887"/>
    </source>
</evidence>
<dbReference type="InterPro" id="IPR052163">
    <property type="entry name" value="DGC-Regulatory_Protein"/>
</dbReference>
<dbReference type="PROSITE" id="PS50887">
    <property type="entry name" value="GGDEF"/>
    <property type="match status" value="1"/>
</dbReference>
<protein>
    <submittedName>
        <fullName evidence="5">Diguanylate cyclase</fullName>
        <ecNumber evidence="5">2.7.7.65</ecNumber>
    </submittedName>
</protein>
<evidence type="ECO:0000313" key="4">
    <source>
        <dbReference type="EMBL" id="ALP43369.1"/>
    </source>
</evidence>
<dbReference type="PANTHER" id="PTHR46663:SF2">
    <property type="entry name" value="GGDEF DOMAIN-CONTAINING PROTEIN"/>
    <property type="match status" value="1"/>
</dbReference>
<proteinExistence type="predicted"/>
<dbReference type="PATRIC" id="fig|652.5.peg.2461"/>
<dbReference type="KEGG" id="asr:WL1483_3950"/>
<evidence type="ECO:0000313" key="7">
    <source>
        <dbReference type="Proteomes" id="UP000774958"/>
    </source>
</evidence>
<dbReference type="EC" id="2.7.7.65" evidence="5"/>
<dbReference type="InterPro" id="IPR003660">
    <property type="entry name" value="HAMP_dom"/>
</dbReference>